<dbReference type="PANTHER" id="PTHR31806">
    <property type="entry name" value="PURINE-CYTOSINE PERMEASE FCY2-RELATED"/>
    <property type="match status" value="1"/>
</dbReference>
<feature type="transmembrane region" description="Helical" evidence="8">
    <location>
        <begin position="334"/>
        <end position="355"/>
    </location>
</feature>
<evidence type="ECO:0000256" key="6">
    <source>
        <dbReference type="ARBA" id="ARBA00023136"/>
    </source>
</evidence>
<dbReference type="PANTHER" id="PTHR31806:SF1">
    <property type="entry name" value="PURINE-CYTOSINE PERMEASE FCY2-RELATED"/>
    <property type="match status" value="1"/>
</dbReference>
<dbReference type="Proteomes" id="UP000036756">
    <property type="component" value="Unassembled WGS sequence"/>
</dbReference>
<dbReference type="AlphaFoldDB" id="A0A0J8DAK9"/>
<gene>
    <name evidence="9" type="ORF">CLCY_5c01210</name>
</gene>
<evidence type="ECO:0000313" key="10">
    <source>
        <dbReference type="Proteomes" id="UP000036756"/>
    </source>
</evidence>
<feature type="transmembrane region" description="Helical" evidence="8">
    <location>
        <begin position="402"/>
        <end position="424"/>
    </location>
</feature>
<dbReference type="RefSeq" id="WP_048569612.1">
    <property type="nucleotide sequence ID" value="NZ_LFVU01000004.1"/>
</dbReference>
<dbReference type="InterPro" id="IPR026030">
    <property type="entry name" value="Pur-cyt_permease_Fcy2/21/22"/>
</dbReference>
<accession>A0A0J8DAK9</accession>
<keyword evidence="10" id="KW-1185">Reference proteome</keyword>
<evidence type="ECO:0000256" key="3">
    <source>
        <dbReference type="ARBA" id="ARBA00022448"/>
    </source>
</evidence>
<evidence type="ECO:0000256" key="7">
    <source>
        <dbReference type="PIRNR" id="PIRNR002744"/>
    </source>
</evidence>
<feature type="transmembrane region" description="Helical" evidence="8">
    <location>
        <begin position="361"/>
        <end position="382"/>
    </location>
</feature>
<feature type="transmembrane region" description="Helical" evidence="8">
    <location>
        <begin position="33"/>
        <end position="57"/>
    </location>
</feature>
<dbReference type="PATRIC" id="fig|1121307.3.peg.2056"/>
<organism evidence="9 10">
    <name type="scientific">Clostridium cylindrosporum DSM 605</name>
    <dbReference type="NCBI Taxonomy" id="1121307"/>
    <lineage>
        <taxon>Bacteria</taxon>
        <taxon>Bacillati</taxon>
        <taxon>Bacillota</taxon>
        <taxon>Clostridia</taxon>
        <taxon>Eubacteriales</taxon>
        <taxon>Clostridiaceae</taxon>
        <taxon>Clostridium</taxon>
    </lineage>
</organism>
<evidence type="ECO:0000256" key="5">
    <source>
        <dbReference type="ARBA" id="ARBA00022989"/>
    </source>
</evidence>
<comment type="similarity">
    <text evidence="2 7">Belongs to the purine-cytosine permease (2.A.39) family.</text>
</comment>
<dbReference type="Pfam" id="PF02133">
    <property type="entry name" value="Transp_cyt_pur"/>
    <property type="match status" value="1"/>
</dbReference>
<name>A0A0J8DAK9_CLOCY</name>
<dbReference type="Gene3D" id="1.10.4160.10">
    <property type="entry name" value="Hydantoin permease"/>
    <property type="match status" value="1"/>
</dbReference>
<protein>
    <submittedName>
        <fullName evidence="9">Permease for cytosine/purines uracil thiamine allantoin</fullName>
    </submittedName>
</protein>
<comment type="caution">
    <text evidence="9">The sequence shown here is derived from an EMBL/GenBank/DDBJ whole genome shotgun (WGS) entry which is preliminary data.</text>
</comment>
<evidence type="ECO:0000256" key="8">
    <source>
        <dbReference type="SAM" id="Phobius"/>
    </source>
</evidence>
<feature type="transmembrane region" description="Helical" evidence="8">
    <location>
        <begin position="146"/>
        <end position="164"/>
    </location>
</feature>
<dbReference type="GO" id="GO:0005886">
    <property type="term" value="C:plasma membrane"/>
    <property type="evidence" value="ECO:0007669"/>
    <property type="project" value="TreeGrafter"/>
</dbReference>
<dbReference type="STRING" id="1121307.CLCY_5c01210"/>
<dbReference type="InterPro" id="IPR001248">
    <property type="entry name" value="Pur-cyt_permease"/>
</dbReference>
<dbReference type="PIRSF" id="PIRSF002744">
    <property type="entry name" value="Pur-cyt_permease"/>
    <property type="match status" value="1"/>
</dbReference>
<keyword evidence="3 7" id="KW-0813">Transport</keyword>
<feature type="transmembrane region" description="Helical" evidence="8">
    <location>
        <begin position="430"/>
        <end position="458"/>
    </location>
</feature>
<keyword evidence="6 7" id="KW-0472">Membrane</keyword>
<evidence type="ECO:0000313" key="9">
    <source>
        <dbReference type="EMBL" id="KMT22882.1"/>
    </source>
</evidence>
<comment type="subcellular location">
    <subcellularLocation>
        <location evidence="1">Membrane</location>
        <topology evidence="1">Multi-pass membrane protein</topology>
    </subcellularLocation>
</comment>
<keyword evidence="4 8" id="KW-0812">Transmembrane</keyword>
<feature type="transmembrane region" description="Helical" evidence="8">
    <location>
        <begin position="105"/>
        <end position="126"/>
    </location>
</feature>
<feature type="transmembrane region" description="Helical" evidence="8">
    <location>
        <begin position="63"/>
        <end position="84"/>
    </location>
</feature>
<sequence length="473" mass="51699">MNKNHMDVAFKVEENSIDPIPENQRHGNPKSLFPMWIGANVNYVVLLNGIVVVALGLSMWQALTAVLVGNLLGCTVLGLASIMGPKTGTAGIVTSRTAFGQLGSYLPVIISVLSVLGWFSINSVVATEALMQAVTSVFKMDASGNILMWVCLIIVLALEIIIAIYGHATIMASEKFLALILGTLFLGLLFFVVPNIDFSLIGSAAEKSGDWKTWVIAVGIIFAYPISWVNFASDYSRYYPRNTNSKLVALYSGGGQFVALTFCEFIGVLFCVAIGGQNPADPISALLGVLPTWYLIPFLFAVMMGSVATNVPNGYTAALNLVALRLPLQRVQAVLVVAAFTLLFRIATLLFGEFFSLYEQWLSIITIWSCPWVAIIIVDFFLRKGNYVTEDIMKWKAGEYWYNKGIFWPGIISFVLGLFVAVLFTDSTYIHGPIAVSIGMDIGFEVGFIVTAICYFILAKGHPTFKKAKTLYS</sequence>
<evidence type="ECO:0000256" key="2">
    <source>
        <dbReference type="ARBA" id="ARBA00008974"/>
    </source>
</evidence>
<feature type="transmembrane region" description="Helical" evidence="8">
    <location>
        <begin position="295"/>
        <end position="322"/>
    </location>
</feature>
<feature type="transmembrane region" description="Helical" evidence="8">
    <location>
        <begin position="254"/>
        <end position="275"/>
    </location>
</feature>
<dbReference type="OrthoDB" id="9809167at2"/>
<dbReference type="GO" id="GO:0022857">
    <property type="term" value="F:transmembrane transporter activity"/>
    <property type="evidence" value="ECO:0007669"/>
    <property type="project" value="InterPro"/>
</dbReference>
<proteinExistence type="inferred from homology"/>
<feature type="transmembrane region" description="Helical" evidence="8">
    <location>
        <begin position="213"/>
        <end position="233"/>
    </location>
</feature>
<reference evidence="9 10" key="1">
    <citation type="submission" date="2015-06" db="EMBL/GenBank/DDBJ databases">
        <title>Draft genome sequence of the purine-degrading Clostridium cylindrosporum HC-1 (DSM 605).</title>
        <authorList>
            <person name="Poehlein A."/>
            <person name="Schiel-Bengelsdorf B."/>
            <person name="Bengelsdorf F."/>
            <person name="Daniel R."/>
            <person name="Duerre P."/>
        </authorList>
    </citation>
    <scope>NUCLEOTIDE SEQUENCE [LARGE SCALE GENOMIC DNA]</scope>
    <source>
        <strain evidence="9 10">DSM 605</strain>
    </source>
</reference>
<evidence type="ECO:0000256" key="1">
    <source>
        <dbReference type="ARBA" id="ARBA00004141"/>
    </source>
</evidence>
<evidence type="ECO:0000256" key="4">
    <source>
        <dbReference type="ARBA" id="ARBA00022692"/>
    </source>
</evidence>
<keyword evidence="5 8" id="KW-1133">Transmembrane helix</keyword>
<dbReference type="EMBL" id="LFVU01000004">
    <property type="protein sequence ID" value="KMT22882.1"/>
    <property type="molecule type" value="Genomic_DNA"/>
</dbReference>
<feature type="transmembrane region" description="Helical" evidence="8">
    <location>
        <begin position="176"/>
        <end position="193"/>
    </location>
</feature>